<sequence length="355" mass="39207">MVFLIVWSEVTLVIKIQKENHNQLIIDILTKVGLSNEQAEMASKIMNYADIRGIDSHGLILLKTYVERIRNKIISKEPIYKWFQKTTVISLLDGDHGIGHFLGNLAMEEAIKTAKKNSLGLVLVKNATHYGASGYYTELAAKHGMIGITTTNTMPLMAPTGGAERVLGNNPISFSVPREGEDPVVVDIATSVVAAGKLILQNQKNEPIPEGWALDKNGKPTTDPFEGYEGGGTLLPIGNHKGYALSFIMDVLAGVLSGSGYGKKVGHSDIGFIMMAIDIEQIMPREQFNIRLDDFITMVKGAKKANKNNSIYLPGEIEYSKKKEREKHGVTINENLYKELKQLISDLELSVDQYF</sequence>
<dbReference type="InterPro" id="IPR036111">
    <property type="entry name" value="Mal/L-sulfo/L-lacto_DH-like_sf"/>
</dbReference>
<dbReference type="Proteomes" id="UP000218887">
    <property type="component" value="Unassembled WGS sequence"/>
</dbReference>
<name>A0A2A2IB64_9BACI</name>
<evidence type="ECO:0008006" key="5">
    <source>
        <dbReference type="Google" id="ProtNLM"/>
    </source>
</evidence>
<dbReference type="PANTHER" id="PTHR11091:SF0">
    <property type="entry name" value="MALATE DEHYDROGENASE"/>
    <property type="match status" value="1"/>
</dbReference>
<dbReference type="Gene3D" id="1.10.1530.10">
    <property type="match status" value="1"/>
</dbReference>
<protein>
    <recommendedName>
        <fullName evidence="5">Lactate dehydrogenase</fullName>
    </recommendedName>
</protein>
<dbReference type="InterPro" id="IPR003767">
    <property type="entry name" value="Malate/L-lactate_DH-like"/>
</dbReference>
<comment type="caution">
    <text evidence="3">The sequence shown here is derived from an EMBL/GenBank/DDBJ whole genome shotgun (WGS) entry which is preliminary data.</text>
</comment>
<reference evidence="3 4" key="1">
    <citation type="submission" date="2017-08" db="EMBL/GenBank/DDBJ databases">
        <title>Virgibacillus indicus sp. nov. and Virgibacillus profoundi sp. nov, two moderately halophilic bacteria isolated from marine sediment by using the Microfluidic Streak Plate.</title>
        <authorList>
            <person name="Xu B."/>
            <person name="Hu B."/>
            <person name="Wang J."/>
            <person name="Zhu Y."/>
            <person name="Huang L."/>
            <person name="Du W."/>
            <person name="Huang Y."/>
        </authorList>
    </citation>
    <scope>NUCLEOTIDE SEQUENCE [LARGE SCALE GENOMIC DNA]</scope>
    <source>
        <strain evidence="3 4">IO3-P3-H5</strain>
    </source>
</reference>
<dbReference type="GO" id="GO:0016491">
    <property type="term" value="F:oxidoreductase activity"/>
    <property type="evidence" value="ECO:0007669"/>
    <property type="project" value="UniProtKB-KW"/>
</dbReference>
<evidence type="ECO:0000256" key="1">
    <source>
        <dbReference type="ARBA" id="ARBA00006056"/>
    </source>
</evidence>
<gene>
    <name evidence="3" type="ORF">CIL05_17150</name>
</gene>
<evidence type="ECO:0000256" key="2">
    <source>
        <dbReference type="ARBA" id="ARBA00023002"/>
    </source>
</evidence>
<evidence type="ECO:0000313" key="4">
    <source>
        <dbReference type="Proteomes" id="UP000218887"/>
    </source>
</evidence>
<dbReference type="Pfam" id="PF02615">
    <property type="entry name" value="Ldh_2"/>
    <property type="match status" value="1"/>
</dbReference>
<dbReference type="AlphaFoldDB" id="A0A2A2IB64"/>
<accession>A0A2A2IB64</accession>
<keyword evidence="2" id="KW-0560">Oxidoreductase</keyword>
<comment type="similarity">
    <text evidence="1">Belongs to the LDH2/MDH2 oxidoreductase family.</text>
</comment>
<dbReference type="Gene3D" id="3.30.1370.60">
    <property type="entry name" value="Hypothetical oxidoreductase yiak, domain 2"/>
    <property type="match status" value="1"/>
</dbReference>
<dbReference type="InterPro" id="IPR043144">
    <property type="entry name" value="Mal/L-sulf/L-lact_DH-like_ah"/>
</dbReference>
<dbReference type="InterPro" id="IPR043143">
    <property type="entry name" value="Mal/L-sulf/L-lact_DH-like_NADP"/>
</dbReference>
<dbReference type="SUPFAM" id="SSF89733">
    <property type="entry name" value="L-sulfolactate dehydrogenase-like"/>
    <property type="match status" value="1"/>
</dbReference>
<dbReference type="PANTHER" id="PTHR11091">
    <property type="entry name" value="OXIDOREDUCTASE-RELATED"/>
    <property type="match status" value="1"/>
</dbReference>
<evidence type="ECO:0000313" key="3">
    <source>
        <dbReference type="EMBL" id="PAV28360.1"/>
    </source>
</evidence>
<keyword evidence="4" id="KW-1185">Reference proteome</keyword>
<dbReference type="OrthoDB" id="9769447at2"/>
<organism evidence="3 4">
    <name type="scientific">Virgibacillus profundi</name>
    <dbReference type="NCBI Taxonomy" id="2024555"/>
    <lineage>
        <taxon>Bacteria</taxon>
        <taxon>Bacillati</taxon>
        <taxon>Bacillota</taxon>
        <taxon>Bacilli</taxon>
        <taxon>Bacillales</taxon>
        <taxon>Bacillaceae</taxon>
        <taxon>Virgibacillus</taxon>
    </lineage>
</organism>
<dbReference type="EMBL" id="NPOA01000013">
    <property type="protein sequence ID" value="PAV28360.1"/>
    <property type="molecule type" value="Genomic_DNA"/>
</dbReference>
<proteinExistence type="inferred from homology"/>